<accession>A0A086XXZ7</accession>
<dbReference type="InterPro" id="IPR010799">
    <property type="entry name" value="MlrC_C"/>
</dbReference>
<dbReference type="GO" id="GO:0008237">
    <property type="term" value="F:metallopeptidase activity"/>
    <property type="evidence" value="ECO:0007669"/>
    <property type="project" value="UniProtKB-KW"/>
</dbReference>
<dbReference type="EMBL" id="JFZB01000012">
    <property type="protein sequence ID" value="KFI26897.1"/>
    <property type="molecule type" value="Genomic_DNA"/>
</dbReference>
<organism evidence="4 5">
    <name type="scientific">Paenirhodobacter enshiensis</name>
    <dbReference type="NCBI Taxonomy" id="1105367"/>
    <lineage>
        <taxon>Bacteria</taxon>
        <taxon>Pseudomonadati</taxon>
        <taxon>Pseudomonadota</taxon>
        <taxon>Alphaproteobacteria</taxon>
        <taxon>Rhodobacterales</taxon>
        <taxon>Rhodobacter group</taxon>
        <taxon>Paenirhodobacter</taxon>
    </lineage>
</organism>
<keyword evidence="1" id="KW-0482">Metalloprotease</keyword>
<gene>
    <name evidence="4" type="ORF">CG50_01140</name>
</gene>
<keyword evidence="1" id="KW-0378">Hydrolase</keyword>
<evidence type="ECO:0000259" key="2">
    <source>
        <dbReference type="Pfam" id="PF07171"/>
    </source>
</evidence>
<dbReference type="STRING" id="1105367.CG50_01140"/>
<dbReference type="GO" id="GO:0046872">
    <property type="term" value="F:metal ion binding"/>
    <property type="evidence" value="ECO:0007669"/>
    <property type="project" value="UniProtKB-KW"/>
</dbReference>
<dbReference type="Proteomes" id="UP000028824">
    <property type="component" value="Unassembled WGS sequence"/>
</dbReference>
<dbReference type="InterPro" id="IPR009197">
    <property type="entry name" value="MlrC"/>
</dbReference>
<dbReference type="PIRSF" id="PIRSF012702">
    <property type="entry name" value="UCP012702"/>
    <property type="match status" value="1"/>
</dbReference>
<keyword evidence="1" id="KW-0479">Metal-binding</keyword>
<reference evidence="4 5" key="1">
    <citation type="submission" date="2014-03" db="EMBL/GenBank/DDBJ databases">
        <title>Genome of Paenirhodobacter enshiensis DW2-9.</title>
        <authorList>
            <person name="Wang D."/>
            <person name="Wang G."/>
        </authorList>
    </citation>
    <scope>NUCLEOTIDE SEQUENCE [LARGE SCALE GENOMIC DNA]</scope>
    <source>
        <strain evidence="4 5">DW2-9</strain>
    </source>
</reference>
<dbReference type="Pfam" id="PF07171">
    <property type="entry name" value="MlrC_C"/>
    <property type="match status" value="1"/>
</dbReference>
<comment type="similarity">
    <text evidence="1">Belongs to the peptidase M81 family.</text>
</comment>
<feature type="domain" description="Microcystin LR degradation protein MlrC C-terminal" evidence="2">
    <location>
        <begin position="307"/>
        <end position="482"/>
    </location>
</feature>
<dbReference type="InterPro" id="IPR015995">
    <property type="entry name" value="MlrC_N"/>
</dbReference>
<sequence>MRIVFAGFQHETNTFSADVADDAAFAHGGGFPGLCRGAEVTERLGPGANIAGAGFLAAARAAGAEVVPVLWCAACPSGPVARDTYERIATEIVEGVRAALPADAVYLDLHGAQVAAHLDDGEGALLDRLRAVTGPDLPVIVSLDLHANVTERMVALADALVAFRTYPHVDMARTGARAFALLQRRIALGRPFARALRRIPYLVPICWQATDRAPAGPLYARLGTVEAESGAISLSFAMGFAAADIAGCSPTVWGYAESEATAEAAVDEMTRAVLAAEAEFAGPLFDAAEAVERALALNAAGVRPVVIADAQDNPGAGGSSDTTGLLRALVAAGVPRAALGVLHDPAAAAAAHAAGLGARLTLALGGHSGLADDAPFVTECEVAALSDGRLHTRGPFFGDLDMDLGPAACLRIGGVRVVVASRKAQMADREMFRFLGIEPEAEDILVVKSAIHFRADFAPIAGEILTATAPGAMLMRTTGWRWRNLPDAIRMMPCGPTFAEVRAASSTPL</sequence>
<protein>
    <recommendedName>
        <fullName evidence="1">Microcystinase C</fullName>
        <shortName evidence="1">MlrC</shortName>
    </recommendedName>
</protein>
<dbReference type="AlphaFoldDB" id="A0A086XXZ7"/>
<evidence type="ECO:0000259" key="3">
    <source>
        <dbReference type="Pfam" id="PF07364"/>
    </source>
</evidence>
<evidence type="ECO:0000256" key="1">
    <source>
        <dbReference type="PIRNR" id="PIRNR012702"/>
    </source>
</evidence>
<dbReference type="RefSeq" id="WP_036637141.1">
    <property type="nucleotide sequence ID" value="NZ_JFZB01000012.1"/>
</dbReference>
<evidence type="ECO:0000313" key="5">
    <source>
        <dbReference type="Proteomes" id="UP000028824"/>
    </source>
</evidence>
<feature type="domain" description="Microcystin LR degradation protein MlrC N-terminal" evidence="3">
    <location>
        <begin position="2"/>
        <end position="295"/>
    </location>
</feature>
<name>A0A086XXZ7_9RHOB</name>
<comment type="cofactor">
    <cofactor evidence="1">
        <name>Zn(2+)</name>
        <dbReference type="ChEBI" id="CHEBI:29105"/>
    </cofactor>
    <text evidence="1">Binds 1 zinc ion per subunit.</text>
</comment>
<keyword evidence="5" id="KW-1185">Reference proteome</keyword>
<dbReference type="OrthoDB" id="9782658at2"/>
<dbReference type="Pfam" id="PF07364">
    <property type="entry name" value="DUF1485"/>
    <property type="match status" value="1"/>
</dbReference>
<evidence type="ECO:0000313" key="4">
    <source>
        <dbReference type="EMBL" id="KFI26897.1"/>
    </source>
</evidence>
<comment type="function">
    <text evidence="1">Involved in peptidolytic degradation of cyclic heptapeptide hepatotoxin microcystin (MC).</text>
</comment>
<comment type="caution">
    <text evidence="4">The sequence shown here is derived from an EMBL/GenBank/DDBJ whole genome shotgun (WGS) entry which is preliminary data.</text>
</comment>
<dbReference type="eggNOG" id="COG5476">
    <property type="taxonomic scope" value="Bacteria"/>
</dbReference>
<dbReference type="GO" id="GO:0006508">
    <property type="term" value="P:proteolysis"/>
    <property type="evidence" value="ECO:0007669"/>
    <property type="project" value="UniProtKB-KW"/>
</dbReference>
<keyword evidence="1" id="KW-0645">Protease</keyword>
<proteinExistence type="inferred from homology"/>